<evidence type="ECO:0000256" key="8">
    <source>
        <dbReference type="ARBA" id="ARBA00023235"/>
    </source>
</evidence>
<dbReference type="GO" id="GO:0005524">
    <property type="term" value="F:ATP binding"/>
    <property type="evidence" value="ECO:0007669"/>
    <property type="project" value="UniProtKB-KW"/>
</dbReference>
<dbReference type="InterPro" id="IPR011545">
    <property type="entry name" value="DEAD/DEAH_box_helicase_dom"/>
</dbReference>
<keyword evidence="5 15" id="KW-0347">Helicase</keyword>
<comment type="catalytic activity">
    <reaction evidence="9">
        <text>Couples ATP hydrolysis with the unwinding of duplex DNA by translocating in the 3'-5' direction.</text>
        <dbReference type="EC" id="5.6.2.4"/>
    </reaction>
</comment>
<keyword evidence="16" id="KW-1185">Reference proteome</keyword>
<evidence type="ECO:0000256" key="5">
    <source>
        <dbReference type="ARBA" id="ARBA00022806"/>
    </source>
</evidence>
<comment type="similarity">
    <text evidence="1">Belongs to the helicase family. RecQ subfamily.</text>
</comment>
<organism evidence="15 16">
    <name type="scientific">Cellvibrio mixtus</name>
    <dbReference type="NCBI Taxonomy" id="39650"/>
    <lineage>
        <taxon>Bacteria</taxon>
        <taxon>Pseudomonadati</taxon>
        <taxon>Pseudomonadota</taxon>
        <taxon>Gammaproteobacteria</taxon>
        <taxon>Cellvibrionales</taxon>
        <taxon>Cellvibrionaceae</taxon>
        <taxon>Cellvibrio</taxon>
    </lineage>
</organism>
<evidence type="ECO:0000256" key="1">
    <source>
        <dbReference type="ARBA" id="ARBA00005446"/>
    </source>
</evidence>
<dbReference type="InterPro" id="IPR014001">
    <property type="entry name" value="Helicase_ATP-bd"/>
</dbReference>
<evidence type="ECO:0000256" key="9">
    <source>
        <dbReference type="ARBA" id="ARBA00034617"/>
    </source>
</evidence>
<evidence type="ECO:0000256" key="4">
    <source>
        <dbReference type="ARBA" id="ARBA00022801"/>
    </source>
</evidence>
<dbReference type="RefSeq" id="WP_094985114.1">
    <property type="nucleotide sequence ID" value="NZ_NHNI01000001.1"/>
</dbReference>
<dbReference type="Gene3D" id="3.40.50.300">
    <property type="entry name" value="P-loop containing nucleotide triphosphate hydrolases"/>
    <property type="match status" value="2"/>
</dbReference>
<feature type="domain" description="Helicase ATP-binding" evidence="13">
    <location>
        <begin position="25"/>
        <end position="193"/>
    </location>
</feature>
<dbReference type="SUPFAM" id="SSF52540">
    <property type="entry name" value="P-loop containing nucleoside triphosphate hydrolases"/>
    <property type="match status" value="1"/>
</dbReference>
<dbReference type="GO" id="GO:0016787">
    <property type="term" value="F:hydrolase activity"/>
    <property type="evidence" value="ECO:0007669"/>
    <property type="project" value="UniProtKB-KW"/>
</dbReference>
<dbReference type="Proteomes" id="UP000216101">
    <property type="component" value="Unassembled WGS sequence"/>
</dbReference>
<reference evidence="16" key="1">
    <citation type="submission" date="2017-05" db="EMBL/GenBank/DDBJ databases">
        <authorList>
            <person name="Barney B.M."/>
        </authorList>
    </citation>
    <scope>NUCLEOTIDE SEQUENCE [LARGE SCALE GENOMIC DNA]</scope>
    <source>
        <strain evidence="16">PSBB022</strain>
    </source>
</reference>
<dbReference type="PROSITE" id="PS51194">
    <property type="entry name" value="HELICASE_CTER"/>
    <property type="match status" value="1"/>
</dbReference>
<dbReference type="GO" id="GO:0009378">
    <property type="term" value="F:four-way junction helicase activity"/>
    <property type="evidence" value="ECO:0007669"/>
    <property type="project" value="TreeGrafter"/>
</dbReference>
<keyword evidence="6" id="KW-0067">ATP-binding</keyword>
<comment type="caution">
    <text evidence="15">The sequence shown here is derived from an EMBL/GenBank/DDBJ whole genome shotgun (WGS) entry which is preliminary data.</text>
</comment>
<dbReference type="GO" id="GO:0006281">
    <property type="term" value="P:DNA repair"/>
    <property type="evidence" value="ECO:0007669"/>
    <property type="project" value="TreeGrafter"/>
</dbReference>
<dbReference type="PANTHER" id="PTHR13710:SF105">
    <property type="entry name" value="ATP-DEPENDENT DNA HELICASE Q1"/>
    <property type="match status" value="1"/>
</dbReference>
<dbReference type="Pfam" id="PF00271">
    <property type="entry name" value="Helicase_C"/>
    <property type="match status" value="1"/>
</dbReference>
<keyword evidence="8" id="KW-0413">Isomerase</keyword>
<dbReference type="PROSITE" id="PS51192">
    <property type="entry name" value="HELICASE_ATP_BIND_1"/>
    <property type="match status" value="1"/>
</dbReference>
<dbReference type="SMART" id="SM00487">
    <property type="entry name" value="DEXDc"/>
    <property type="match status" value="1"/>
</dbReference>
<dbReference type="InterPro" id="IPR036388">
    <property type="entry name" value="WH-like_DNA-bd_sf"/>
</dbReference>
<dbReference type="CDD" id="cd18794">
    <property type="entry name" value="SF2_C_RecQ"/>
    <property type="match status" value="1"/>
</dbReference>
<evidence type="ECO:0000259" key="13">
    <source>
        <dbReference type="PROSITE" id="PS51192"/>
    </source>
</evidence>
<dbReference type="PANTHER" id="PTHR13710">
    <property type="entry name" value="DNA HELICASE RECQ FAMILY MEMBER"/>
    <property type="match status" value="1"/>
</dbReference>
<evidence type="ECO:0000256" key="12">
    <source>
        <dbReference type="ARBA" id="ARBA00044550"/>
    </source>
</evidence>
<feature type="domain" description="Helicase C-terminal" evidence="14">
    <location>
        <begin position="216"/>
        <end position="364"/>
    </location>
</feature>
<keyword evidence="2" id="KW-0479">Metal-binding</keyword>
<dbReference type="GO" id="GO:0043138">
    <property type="term" value="F:3'-5' DNA helicase activity"/>
    <property type="evidence" value="ECO:0007669"/>
    <property type="project" value="UniProtKB-EC"/>
</dbReference>
<dbReference type="NCBIfam" id="TIGR00614">
    <property type="entry name" value="recQ_fam"/>
    <property type="match status" value="1"/>
</dbReference>
<evidence type="ECO:0000256" key="3">
    <source>
        <dbReference type="ARBA" id="ARBA00022741"/>
    </source>
</evidence>
<dbReference type="EMBL" id="NHNI01000001">
    <property type="protein sequence ID" value="OZY87777.1"/>
    <property type="molecule type" value="Genomic_DNA"/>
</dbReference>
<keyword evidence="7" id="KW-0238">DNA-binding</keyword>
<dbReference type="Gene3D" id="1.10.10.10">
    <property type="entry name" value="Winged helix-like DNA-binding domain superfamily/Winged helix DNA-binding domain"/>
    <property type="match status" value="1"/>
</dbReference>
<dbReference type="Pfam" id="PF16124">
    <property type="entry name" value="RecQ_Zn_bind"/>
    <property type="match status" value="1"/>
</dbReference>
<evidence type="ECO:0000313" key="16">
    <source>
        <dbReference type="Proteomes" id="UP000216101"/>
    </source>
</evidence>
<keyword evidence="4" id="KW-0378">Hydrolase</keyword>
<dbReference type="SMART" id="SM00490">
    <property type="entry name" value="HELICc"/>
    <property type="match status" value="1"/>
</dbReference>
<evidence type="ECO:0000256" key="10">
    <source>
        <dbReference type="ARBA" id="ARBA00034808"/>
    </source>
</evidence>
<dbReference type="InterPro" id="IPR004589">
    <property type="entry name" value="DNA_helicase_ATP-dep_RecQ"/>
</dbReference>
<sequence length="641" mass="70671">MLSPHAVLEQSFKLNAFRPGQEPVINALLAGRSALAVFPTGGGKSLCYQLPALLLDGLTLVVSPLIALMKDQVDALQSLGIAAARLDSSLSKDETQAIYDGIYQRHIKLLYVAPERLKNERFVQRLAHCRISLLAIDEAHCISEWGHNFRPDYLTLADLAKTLSVERVLALTATATPSVAADICKQFSIAPQDHVQTSFARPNLQLRVTPCTSEERLGLLLARLQQHPPGAATIVYVTLQKTAEMVAGAINAAGLHAAHYHAGLKDDEREQVQNQFMSGEVPVVVATIAFGMGIDKSNIRAVYHFNLPKSIENYVQEIGRAGRDGGVSLCEMFAVGDDVRVLENFTYGDTPTADSLRALVQHLFAFDDVFDISTYELSHQFDLRPLVLNTALTYLELRGVLSAQSPFYTEYKINFLQDQSFILAQFDAERAGFLQRLFAAGRTGRKWLTLDMLTIATQLQSPKERITKALDYLAEKGWIELTVANLRQGYKNNHPHCPADEVEALCRYLEQLFAEREARDIQRIHGVLDFVNNPACLSQQLMQYFGEASAVPCGICNHCRLSQPAKVVLPAREPLTVAQHSLLSGLKQEAHPALQQPRQLARFLCGLPSPATSRSRLKSHPAFGALAEVSFPLLIEAAASS</sequence>
<evidence type="ECO:0000256" key="6">
    <source>
        <dbReference type="ARBA" id="ARBA00022840"/>
    </source>
</evidence>
<keyword evidence="3" id="KW-0547">Nucleotide-binding</keyword>
<evidence type="ECO:0000313" key="15">
    <source>
        <dbReference type="EMBL" id="OZY87777.1"/>
    </source>
</evidence>
<dbReference type="InterPro" id="IPR032284">
    <property type="entry name" value="RecQ_Zn-bd"/>
</dbReference>
<evidence type="ECO:0000259" key="14">
    <source>
        <dbReference type="PROSITE" id="PS51194"/>
    </source>
</evidence>
<dbReference type="GO" id="GO:0005737">
    <property type="term" value="C:cytoplasm"/>
    <property type="evidence" value="ECO:0007669"/>
    <property type="project" value="TreeGrafter"/>
</dbReference>
<dbReference type="GO" id="GO:0030894">
    <property type="term" value="C:replisome"/>
    <property type="evidence" value="ECO:0007669"/>
    <property type="project" value="TreeGrafter"/>
</dbReference>
<dbReference type="FunFam" id="3.40.50.300:FF:001389">
    <property type="entry name" value="ATP-dependent DNA helicase RecQ"/>
    <property type="match status" value="1"/>
</dbReference>
<dbReference type="Pfam" id="PF00270">
    <property type="entry name" value="DEAD"/>
    <property type="match status" value="1"/>
</dbReference>
<evidence type="ECO:0000256" key="7">
    <source>
        <dbReference type="ARBA" id="ARBA00023125"/>
    </source>
</evidence>
<dbReference type="CDD" id="cd17920">
    <property type="entry name" value="DEXHc_RecQ"/>
    <property type="match status" value="1"/>
</dbReference>
<dbReference type="GO" id="GO:0046872">
    <property type="term" value="F:metal ion binding"/>
    <property type="evidence" value="ECO:0007669"/>
    <property type="project" value="UniProtKB-KW"/>
</dbReference>
<dbReference type="InterPro" id="IPR001650">
    <property type="entry name" value="Helicase_C-like"/>
</dbReference>
<evidence type="ECO:0000256" key="11">
    <source>
        <dbReference type="ARBA" id="ARBA00044535"/>
    </source>
</evidence>
<dbReference type="AlphaFoldDB" id="A0A266QD27"/>
<dbReference type="GO" id="GO:0006310">
    <property type="term" value="P:DNA recombination"/>
    <property type="evidence" value="ECO:0007669"/>
    <property type="project" value="InterPro"/>
</dbReference>
<proteinExistence type="inferred from homology"/>
<gene>
    <name evidence="15" type="ORF">CBP51_12705</name>
</gene>
<name>A0A266QD27_9GAMM</name>
<dbReference type="GO" id="GO:0003677">
    <property type="term" value="F:DNA binding"/>
    <property type="evidence" value="ECO:0007669"/>
    <property type="project" value="UniProtKB-KW"/>
</dbReference>
<protein>
    <recommendedName>
        <fullName evidence="11">ATP-dependent DNA helicase RecQ</fullName>
        <ecNumber evidence="10">5.6.2.4</ecNumber>
    </recommendedName>
    <alternativeName>
        <fullName evidence="12">DNA 3'-5' helicase RecQ</fullName>
    </alternativeName>
</protein>
<evidence type="ECO:0000256" key="2">
    <source>
        <dbReference type="ARBA" id="ARBA00022723"/>
    </source>
</evidence>
<dbReference type="EC" id="5.6.2.4" evidence="10"/>
<dbReference type="InterPro" id="IPR027417">
    <property type="entry name" value="P-loop_NTPase"/>
</dbReference>
<dbReference type="GO" id="GO:0043590">
    <property type="term" value="C:bacterial nucleoid"/>
    <property type="evidence" value="ECO:0007669"/>
    <property type="project" value="TreeGrafter"/>
</dbReference>
<accession>A0A266QD27</accession>